<name>A0A915J4W6_ROMCU</name>
<dbReference type="WBParaSite" id="nRc.2.0.1.t20762-RA">
    <property type="protein sequence ID" value="nRc.2.0.1.t20762-RA"/>
    <property type="gene ID" value="nRc.2.0.1.g20762"/>
</dbReference>
<evidence type="ECO:0000313" key="2">
    <source>
        <dbReference type="WBParaSite" id="nRc.2.0.1.t20762-RA"/>
    </source>
</evidence>
<sequence>MKEIRKVFFRKNGKINKNVRKNSNKLASGTENSGMRPCLHFNMQIQIQRFFSIDKFLDAIP</sequence>
<proteinExistence type="predicted"/>
<organism evidence="1 2">
    <name type="scientific">Romanomermis culicivorax</name>
    <name type="common">Nematode worm</name>
    <dbReference type="NCBI Taxonomy" id="13658"/>
    <lineage>
        <taxon>Eukaryota</taxon>
        <taxon>Metazoa</taxon>
        <taxon>Ecdysozoa</taxon>
        <taxon>Nematoda</taxon>
        <taxon>Enoplea</taxon>
        <taxon>Dorylaimia</taxon>
        <taxon>Mermithida</taxon>
        <taxon>Mermithoidea</taxon>
        <taxon>Mermithidae</taxon>
        <taxon>Romanomermis</taxon>
    </lineage>
</organism>
<protein>
    <submittedName>
        <fullName evidence="2">Uncharacterized protein</fullName>
    </submittedName>
</protein>
<dbReference type="Proteomes" id="UP000887565">
    <property type="component" value="Unplaced"/>
</dbReference>
<accession>A0A915J4W6</accession>
<evidence type="ECO:0000313" key="1">
    <source>
        <dbReference type="Proteomes" id="UP000887565"/>
    </source>
</evidence>
<reference evidence="2" key="1">
    <citation type="submission" date="2022-11" db="UniProtKB">
        <authorList>
            <consortium name="WormBaseParasite"/>
        </authorList>
    </citation>
    <scope>IDENTIFICATION</scope>
</reference>
<keyword evidence="1" id="KW-1185">Reference proteome</keyword>
<dbReference type="AlphaFoldDB" id="A0A915J4W6"/>